<dbReference type="InterPro" id="IPR002491">
    <property type="entry name" value="ABC_transptr_periplasmic_BD"/>
</dbReference>
<dbReference type="GO" id="GO:0030288">
    <property type="term" value="C:outer membrane-bounded periplasmic space"/>
    <property type="evidence" value="ECO:0007669"/>
    <property type="project" value="TreeGrafter"/>
</dbReference>
<dbReference type="SUPFAM" id="SSF53807">
    <property type="entry name" value="Helical backbone' metal receptor"/>
    <property type="match status" value="1"/>
</dbReference>
<keyword evidence="4" id="KW-0732">Signal</keyword>
<dbReference type="PANTHER" id="PTHR30532:SF24">
    <property type="entry name" value="FERRIC ENTEROBACTIN-BINDING PERIPLASMIC PROTEIN FEPB"/>
    <property type="match status" value="1"/>
</dbReference>
<feature type="domain" description="Fe/B12 periplasmic-binding" evidence="5">
    <location>
        <begin position="54"/>
        <end position="315"/>
    </location>
</feature>
<evidence type="ECO:0000256" key="3">
    <source>
        <dbReference type="ARBA" id="ARBA00022448"/>
    </source>
</evidence>
<evidence type="ECO:0000313" key="6">
    <source>
        <dbReference type="EMBL" id="MDV7291053.1"/>
    </source>
</evidence>
<keyword evidence="3" id="KW-0813">Transport</keyword>
<dbReference type="RefSeq" id="WP_061262177.1">
    <property type="nucleotide sequence ID" value="NZ_CP107719.1"/>
</dbReference>
<proteinExistence type="inferred from homology"/>
<dbReference type="PROSITE" id="PS50983">
    <property type="entry name" value="FE_B12_PBP"/>
    <property type="match status" value="1"/>
</dbReference>
<evidence type="ECO:0000313" key="7">
    <source>
        <dbReference type="Proteomes" id="UP001186041"/>
    </source>
</evidence>
<dbReference type="Proteomes" id="UP001186041">
    <property type="component" value="Unassembled WGS sequence"/>
</dbReference>
<dbReference type="PROSITE" id="PS51257">
    <property type="entry name" value="PROKAR_LIPOPROTEIN"/>
    <property type="match status" value="1"/>
</dbReference>
<dbReference type="GO" id="GO:1901678">
    <property type="term" value="P:iron coordination entity transport"/>
    <property type="evidence" value="ECO:0007669"/>
    <property type="project" value="UniProtKB-ARBA"/>
</dbReference>
<dbReference type="Pfam" id="PF01497">
    <property type="entry name" value="Peripla_BP_2"/>
    <property type="match status" value="1"/>
</dbReference>
<evidence type="ECO:0000256" key="4">
    <source>
        <dbReference type="ARBA" id="ARBA00022729"/>
    </source>
</evidence>
<dbReference type="InterPro" id="IPR051313">
    <property type="entry name" value="Bact_iron-sidero_bind"/>
</dbReference>
<evidence type="ECO:0000259" key="5">
    <source>
        <dbReference type="PROSITE" id="PS50983"/>
    </source>
</evidence>
<evidence type="ECO:0000256" key="1">
    <source>
        <dbReference type="ARBA" id="ARBA00004196"/>
    </source>
</evidence>
<dbReference type="EMBL" id="JAWLVV010000009">
    <property type="protein sequence ID" value="MDV7291053.1"/>
    <property type="molecule type" value="Genomic_DNA"/>
</dbReference>
<comment type="similarity">
    <text evidence="2">Belongs to the bacterial solute-binding protein 8 family.</text>
</comment>
<name>A0AAE4VAW0_MYCFO</name>
<organism evidence="6 7">
    <name type="scientific">Mycolicibacterium fortuitum</name>
    <name type="common">Mycobacterium fortuitum</name>
    <dbReference type="NCBI Taxonomy" id="1766"/>
    <lineage>
        <taxon>Bacteria</taxon>
        <taxon>Bacillati</taxon>
        <taxon>Actinomycetota</taxon>
        <taxon>Actinomycetes</taxon>
        <taxon>Mycobacteriales</taxon>
        <taxon>Mycobacteriaceae</taxon>
        <taxon>Mycolicibacterium</taxon>
    </lineage>
</organism>
<dbReference type="Gene3D" id="3.40.50.1980">
    <property type="entry name" value="Nitrogenase molybdenum iron protein domain"/>
    <property type="match status" value="2"/>
</dbReference>
<protein>
    <submittedName>
        <fullName evidence="6">ABC transporter substrate-binding protein</fullName>
    </submittedName>
</protein>
<accession>A0AAE4VAW0</accession>
<reference evidence="6" key="1">
    <citation type="submission" date="2023-10" db="EMBL/GenBank/DDBJ databases">
        <title>Mycolicibacterium fortuitum clinical isolates causing pulmonary infections in humans.</title>
        <authorList>
            <person name="Mejia-Ponce P.M."/>
            <person name="Zenteno-Cuevas R."/>
            <person name="Licona-Cassani C."/>
        </authorList>
    </citation>
    <scope>NUCLEOTIDE SEQUENCE</scope>
    <source>
        <strain evidence="6">M8</strain>
    </source>
</reference>
<sequence>MPTTWSRRGFFTVTAGMALVTACSTQKPGEVRKDGSVTVRHLFGDTNIPGPPQRVVSAGFTEQDDLLALGVVPVATTDWFGGQPYAVWPWAQPRLNGAQPTVLSLSDGIQVDAIKALNPDLIVATNAGLDSDTYAKLSEIAPTIAQKGPDAFFEPWRDQATLIGQALFQNDAMTGLITGVDDKFKAVATNNPGFTGKKAMLLGGTLFRDNVQAETGWRSEFLTQMGFVVPQTPEQIPRADFASVLDAADVLIWTTESDAERDALLSDPGIAELKATARKRHVFTPKDLAGAIAFASPLSYPVVADQLPPLLNQALT</sequence>
<comment type="caution">
    <text evidence="6">The sequence shown here is derived from an EMBL/GenBank/DDBJ whole genome shotgun (WGS) entry which is preliminary data.</text>
</comment>
<gene>
    <name evidence="6" type="ORF">R4485_12835</name>
</gene>
<evidence type="ECO:0000256" key="2">
    <source>
        <dbReference type="ARBA" id="ARBA00008814"/>
    </source>
</evidence>
<dbReference type="AlphaFoldDB" id="A0AAE4VAW0"/>
<dbReference type="PANTHER" id="PTHR30532">
    <property type="entry name" value="IRON III DICITRATE-BINDING PERIPLASMIC PROTEIN"/>
    <property type="match status" value="1"/>
</dbReference>
<comment type="subcellular location">
    <subcellularLocation>
        <location evidence="1">Cell envelope</location>
    </subcellularLocation>
</comment>